<accession>A0A6H5GGL2</accession>
<organism evidence="1 2">
    <name type="scientific">Nesidiocoris tenuis</name>
    <dbReference type="NCBI Taxonomy" id="355587"/>
    <lineage>
        <taxon>Eukaryota</taxon>
        <taxon>Metazoa</taxon>
        <taxon>Ecdysozoa</taxon>
        <taxon>Arthropoda</taxon>
        <taxon>Hexapoda</taxon>
        <taxon>Insecta</taxon>
        <taxon>Pterygota</taxon>
        <taxon>Neoptera</taxon>
        <taxon>Paraneoptera</taxon>
        <taxon>Hemiptera</taxon>
        <taxon>Heteroptera</taxon>
        <taxon>Panheteroptera</taxon>
        <taxon>Cimicomorpha</taxon>
        <taxon>Miridae</taxon>
        <taxon>Dicyphina</taxon>
        <taxon>Nesidiocoris</taxon>
    </lineage>
</organism>
<protein>
    <submittedName>
        <fullName evidence="1">Uncharacterized protein</fullName>
    </submittedName>
</protein>
<evidence type="ECO:0000313" key="2">
    <source>
        <dbReference type="Proteomes" id="UP000479000"/>
    </source>
</evidence>
<keyword evidence="2" id="KW-1185">Reference proteome</keyword>
<reference evidence="1 2" key="1">
    <citation type="submission" date="2020-02" db="EMBL/GenBank/DDBJ databases">
        <authorList>
            <person name="Ferguson B K."/>
        </authorList>
    </citation>
    <scope>NUCLEOTIDE SEQUENCE [LARGE SCALE GENOMIC DNA]</scope>
</reference>
<name>A0A6H5GGL2_9HEMI</name>
<dbReference type="AlphaFoldDB" id="A0A6H5GGL2"/>
<dbReference type="EMBL" id="CADCXU010011879">
    <property type="protein sequence ID" value="CAB0002018.1"/>
    <property type="molecule type" value="Genomic_DNA"/>
</dbReference>
<dbReference type="Proteomes" id="UP000479000">
    <property type="component" value="Unassembled WGS sequence"/>
</dbReference>
<proteinExistence type="predicted"/>
<gene>
    <name evidence="1" type="ORF">NTEN_LOCUS7805</name>
</gene>
<sequence length="161" mass="18152">MFVKRAYRLAECSNGQSLLNCEQFDPIRKPRGGIIKPIVNFVFFWNSTNFVFYPNCAGGSKIARSKSVPAVRRKREVNPCRLVRRAHQHGRRAALQPPGLTQHSGGANPRHLRARSFMFILCRFMFDKSLPAPAVQRVQSSAVFPPGRLCRVASGFFAYQG</sequence>
<evidence type="ECO:0000313" key="1">
    <source>
        <dbReference type="EMBL" id="CAB0002018.1"/>
    </source>
</evidence>